<dbReference type="InterPro" id="IPR042119">
    <property type="entry name" value="QueA_dom2"/>
</dbReference>
<keyword evidence="2" id="KW-0808">Transferase</keyword>
<dbReference type="EMBL" id="JAHESE010000012">
    <property type="protein sequence ID" value="MBT1709329.1"/>
    <property type="molecule type" value="Genomic_DNA"/>
</dbReference>
<dbReference type="InterPro" id="IPR036100">
    <property type="entry name" value="QueA_sf"/>
</dbReference>
<comment type="caution">
    <text evidence="5">The sequence shown here is derived from an EMBL/GenBank/DDBJ whole genome shotgun (WGS) entry which is preliminary data.</text>
</comment>
<dbReference type="PANTHER" id="PTHR30307:SF0">
    <property type="entry name" value="S-ADENOSYLMETHIONINE:TRNA RIBOSYLTRANSFERASE-ISOMERASE"/>
    <property type="match status" value="1"/>
</dbReference>
<name>A0AAP2DZK3_9BACT</name>
<gene>
    <name evidence="5" type="ORF">KK062_13890</name>
</gene>
<dbReference type="Pfam" id="PF02547">
    <property type="entry name" value="Queuosine_synth"/>
    <property type="match status" value="1"/>
</dbReference>
<dbReference type="InterPro" id="IPR042118">
    <property type="entry name" value="QueA_dom1"/>
</dbReference>
<evidence type="ECO:0000256" key="1">
    <source>
        <dbReference type="ARBA" id="ARBA00022490"/>
    </source>
</evidence>
<sequence length="395" mass="43942">MKAIDMQDYTYALPPERIAHHPLQQRDQSKLLLYRGGSIQHEAFASLSDYLPANTSLFFNDTKVIPARLHFTKDTGATIEVFLLQPMAPSPLIAEAMTAQGSSTWKCTIGNLKKWAEGSVLEKDVQGVPLRARLLDRTEGLVAFEWAAPYAFAEIIQRSGETPLPPYLKRAAEAADRDRYQTVYAHHEGAVAAPTAGLHFTPTVLEALHVKGIQTDFLTLHVSAGTFQPVKVQHAADHTMHTEQVLVARRNLENLLKPGRFIVPVGTTSMRTLESLYWYGVRLMADANTPFVITQHDPYQDYASLPSTVEALERVLARMDALQTDMLAGNTSIYIMPGYTFRVCKGLVTNFHQPASTLILLVAALVGDDWRRIYEEALGNGYRFLSYGDSSLLLP</sequence>
<dbReference type="InterPro" id="IPR003699">
    <property type="entry name" value="QueA"/>
</dbReference>
<keyword evidence="3" id="KW-0949">S-adenosyl-L-methionine</keyword>
<dbReference type="Gene3D" id="3.40.1780.10">
    <property type="entry name" value="QueA-like"/>
    <property type="match status" value="1"/>
</dbReference>
<dbReference type="Proteomes" id="UP001319080">
    <property type="component" value="Unassembled WGS sequence"/>
</dbReference>
<dbReference type="GO" id="GO:0008616">
    <property type="term" value="P:tRNA queuosine(34) biosynthetic process"/>
    <property type="evidence" value="ECO:0007669"/>
    <property type="project" value="UniProtKB-KW"/>
</dbReference>
<dbReference type="RefSeq" id="WP_254084905.1">
    <property type="nucleotide sequence ID" value="NZ_JAHESE010000012.1"/>
</dbReference>
<keyword evidence="1" id="KW-0963">Cytoplasm</keyword>
<dbReference type="AlphaFoldDB" id="A0AAP2DZK3"/>
<dbReference type="Gene3D" id="2.40.10.240">
    <property type="entry name" value="QueA-like"/>
    <property type="match status" value="1"/>
</dbReference>
<evidence type="ECO:0000313" key="6">
    <source>
        <dbReference type="Proteomes" id="UP001319080"/>
    </source>
</evidence>
<keyword evidence="6" id="KW-1185">Reference proteome</keyword>
<evidence type="ECO:0000313" key="5">
    <source>
        <dbReference type="EMBL" id="MBT1709329.1"/>
    </source>
</evidence>
<keyword evidence="4" id="KW-0671">Queuosine biosynthesis</keyword>
<evidence type="ECO:0000256" key="2">
    <source>
        <dbReference type="ARBA" id="ARBA00022679"/>
    </source>
</evidence>
<reference evidence="5 6" key="1">
    <citation type="submission" date="2021-05" db="EMBL/GenBank/DDBJ databases">
        <title>A Polyphasic approach of four new species of the genus Ohtaekwangia: Ohtaekwangia histidinii sp. nov., Ohtaekwangia cretensis sp. nov., Ohtaekwangia indiensis sp. nov., Ohtaekwangia reichenbachii sp. nov. from diverse environment.</title>
        <authorList>
            <person name="Octaviana S."/>
        </authorList>
    </citation>
    <scope>NUCLEOTIDE SEQUENCE [LARGE SCALE GENOMIC DNA]</scope>
    <source>
        <strain evidence="5 6">PWU5</strain>
    </source>
</reference>
<accession>A0AAP2DZK3</accession>
<evidence type="ECO:0000256" key="3">
    <source>
        <dbReference type="ARBA" id="ARBA00022691"/>
    </source>
</evidence>
<proteinExistence type="predicted"/>
<organism evidence="5 6">
    <name type="scientific">Dawidia cretensis</name>
    <dbReference type="NCBI Taxonomy" id="2782350"/>
    <lineage>
        <taxon>Bacteria</taxon>
        <taxon>Pseudomonadati</taxon>
        <taxon>Bacteroidota</taxon>
        <taxon>Cytophagia</taxon>
        <taxon>Cytophagales</taxon>
        <taxon>Chryseotaleaceae</taxon>
        <taxon>Dawidia</taxon>
    </lineage>
</organism>
<protein>
    <submittedName>
        <fullName evidence="5">S-adenosylmethionine:tRNA ribosyltransferase-isomerase</fullName>
    </submittedName>
</protein>
<dbReference type="SUPFAM" id="SSF111337">
    <property type="entry name" value="QueA-like"/>
    <property type="match status" value="1"/>
</dbReference>
<dbReference type="PANTHER" id="PTHR30307">
    <property type="entry name" value="S-ADENOSYLMETHIONINE:TRNA RIBOSYLTRANSFERASE-ISOMERASE"/>
    <property type="match status" value="1"/>
</dbReference>
<evidence type="ECO:0000256" key="4">
    <source>
        <dbReference type="ARBA" id="ARBA00022785"/>
    </source>
</evidence>
<dbReference type="GO" id="GO:0051075">
    <property type="term" value="F:S-adenosylmethionine:tRNA ribosyltransferase-isomerase activity"/>
    <property type="evidence" value="ECO:0007669"/>
    <property type="project" value="TreeGrafter"/>
</dbReference>